<comment type="caution">
    <text evidence="1">The sequence shown here is derived from an EMBL/GenBank/DDBJ whole genome shotgun (WGS) entry which is preliminary data.</text>
</comment>
<name>A0ABU2J6R5_9ACTN</name>
<evidence type="ECO:0000313" key="1">
    <source>
        <dbReference type="EMBL" id="MDT0259943.1"/>
    </source>
</evidence>
<gene>
    <name evidence="1" type="ORF">RM423_00890</name>
</gene>
<dbReference type="Proteomes" id="UP001183176">
    <property type="component" value="Unassembled WGS sequence"/>
</dbReference>
<organism evidence="1 2">
    <name type="scientific">Jatrophihabitans lederbergiae</name>
    <dbReference type="NCBI Taxonomy" id="3075547"/>
    <lineage>
        <taxon>Bacteria</taxon>
        <taxon>Bacillati</taxon>
        <taxon>Actinomycetota</taxon>
        <taxon>Actinomycetes</taxon>
        <taxon>Jatrophihabitantales</taxon>
        <taxon>Jatrophihabitantaceae</taxon>
        <taxon>Jatrophihabitans</taxon>
    </lineage>
</organism>
<proteinExistence type="predicted"/>
<reference evidence="2" key="1">
    <citation type="submission" date="2023-07" db="EMBL/GenBank/DDBJ databases">
        <title>30 novel species of actinomycetes from the DSMZ collection.</title>
        <authorList>
            <person name="Nouioui I."/>
        </authorList>
    </citation>
    <scope>NUCLEOTIDE SEQUENCE [LARGE SCALE GENOMIC DNA]</scope>
    <source>
        <strain evidence="2">DSM 44399</strain>
    </source>
</reference>
<dbReference type="RefSeq" id="WP_311421102.1">
    <property type="nucleotide sequence ID" value="NZ_JAVREH010000001.1"/>
</dbReference>
<sequence length="79" mass="8282">MPRAARYRADLAGHVLAAAVTAADTGGVWCWSWELAGGSGADGVTGWAVATVLSDPRTSVETAPATTRRDFFRGGLCEW</sequence>
<protein>
    <submittedName>
        <fullName evidence="1">Uncharacterized protein</fullName>
    </submittedName>
</protein>
<keyword evidence="2" id="KW-1185">Reference proteome</keyword>
<accession>A0ABU2J6R5</accession>
<evidence type="ECO:0000313" key="2">
    <source>
        <dbReference type="Proteomes" id="UP001183176"/>
    </source>
</evidence>
<dbReference type="EMBL" id="JAVREH010000001">
    <property type="protein sequence ID" value="MDT0259943.1"/>
    <property type="molecule type" value="Genomic_DNA"/>
</dbReference>